<dbReference type="OrthoDB" id="9790727at2"/>
<reference evidence="6 7" key="1">
    <citation type="submission" date="2018-11" db="EMBL/GenBank/DDBJ databases">
        <title>Genomes From Bacteria Associated with the Canine Oral Cavity: a Test Case for Automated Genome-Based Taxonomic Assignment.</title>
        <authorList>
            <person name="Coil D.A."/>
            <person name="Jospin G."/>
            <person name="Darling A.E."/>
            <person name="Wallis C."/>
            <person name="Davis I.J."/>
            <person name="Harris S."/>
            <person name="Eisen J.A."/>
            <person name="Holcombe L.J."/>
            <person name="O'Flynn C."/>
        </authorList>
    </citation>
    <scope>NUCLEOTIDE SEQUENCE [LARGE SCALE GENOMIC DNA]</scope>
    <source>
        <strain evidence="6 7">OH887_COT-365</strain>
    </source>
</reference>
<dbReference type="AlphaFoldDB" id="A0A3P1T8H4"/>
<dbReference type="InterPro" id="IPR011013">
    <property type="entry name" value="Gal_mutarotase_sf_dom"/>
</dbReference>
<sequence>MATEEDLRRAGLRIITDDDATGSALDYGATVLSWAPRGGEEVLFLSRDALVGVGDEIHGGVPVCSPWFGSGRAEVTVPHGHGLVRWVPWRLTDQGPGHLAWELTQQEVIHLPGADRYPSDLLHRLEARFGESLEITLTVTSPTSAVILDQALHTYLRVDDVTQCRIEGLAGAPFRDFATDATLAVEHEPLRLGAHVDRVYRHDGPVTLADGGRRVRISQEGGASVVVWNPGPELRFPGLAPDEWRSMVCIEVGNVQDRAVTVPAGGSHTLRLRITVDD</sequence>
<dbReference type="Pfam" id="PF01263">
    <property type="entry name" value="Aldose_epim"/>
    <property type="match status" value="1"/>
</dbReference>
<dbReference type="Gene3D" id="2.70.98.10">
    <property type="match status" value="1"/>
</dbReference>
<gene>
    <name evidence="6" type="ORF">EII34_06160</name>
</gene>
<dbReference type="RefSeq" id="WP_124843990.1">
    <property type="nucleotide sequence ID" value="NZ_RQZG01000005.1"/>
</dbReference>
<dbReference type="GO" id="GO:0030246">
    <property type="term" value="F:carbohydrate binding"/>
    <property type="evidence" value="ECO:0007669"/>
    <property type="project" value="UniProtKB-UniRule"/>
</dbReference>
<comment type="similarity">
    <text evidence="2 4">Belongs to the glucose-6-phosphate 1-epimerase family.</text>
</comment>
<dbReference type="PANTHER" id="PTHR11122:SF13">
    <property type="entry name" value="GLUCOSE-6-PHOSPHATE 1-EPIMERASE"/>
    <property type="match status" value="1"/>
</dbReference>
<dbReference type="PANTHER" id="PTHR11122">
    <property type="entry name" value="APOSPORY-ASSOCIATED PROTEIN C-RELATED"/>
    <property type="match status" value="1"/>
</dbReference>
<dbReference type="PIRSF" id="PIRSF016020">
    <property type="entry name" value="PHexose_mutarotase"/>
    <property type="match status" value="1"/>
</dbReference>
<evidence type="ECO:0000256" key="2">
    <source>
        <dbReference type="ARBA" id="ARBA00005866"/>
    </source>
</evidence>
<evidence type="ECO:0000256" key="4">
    <source>
        <dbReference type="PIRNR" id="PIRNR016020"/>
    </source>
</evidence>
<dbReference type="InterPro" id="IPR008183">
    <property type="entry name" value="Aldose_1/G6P_1-epimerase"/>
</dbReference>
<keyword evidence="3 4" id="KW-0413">Isomerase</keyword>
<dbReference type="SUPFAM" id="SSF74650">
    <property type="entry name" value="Galactose mutarotase-like"/>
    <property type="match status" value="1"/>
</dbReference>
<dbReference type="InterPro" id="IPR025532">
    <property type="entry name" value="G6P_1-epimerase"/>
</dbReference>
<feature type="active site" evidence="5">
    <location>
        <position position="251"/>
    </location>
</feature>
<dbReference type="InterPro" id="IPR014718">
    <property type="entry name" value="GH-type_carb-bd"/>
</dbReference>
<comment type="caution">
    <text evidence="6">The sequence shown here is derived from an EMBL/GenBank/DDBJ whole genome shotgun (WGS) entry which is preliminary data.</text>
</comment>
<dbReference type="EC" id="5.1.3.15" evidence="4"/>
<dbReference type="Proteomes" id="UP000280819">
    <property type="component" value="Unassembled WGS sequence"/>
</dbReference>
<dbReference type="GO" id="GO:0047938">
    <property type="term" value="F:glucose-6-phosphate 1-epimerase activity"/>
    <property type="evidence" value="ECO:0007669"/>
    <property type="project" value="UniProtKB-UniRule"/>
</dbReference>
<evidence type="ECO:0000256" key="5">
    <source>
        <dbReference type="PIRSR" id="PIRSR016020-1"/>
    </source>
</evidence>
<feature type="active site" evidence="5">
    <location>
        <position position="153"/>
    </location>
</feature>
<dbReference type="EMBL" id="RQZG01000005">
    <property type="protein sequence ID" value="RRD05787.1"/>
    <property type="molecule type" value="Genomic_DNA"/>
</dbReference>
<comment type="catalytic activity">
    <reaction evidence="1">
        <text>alpha-D-glucose 6-phosphate = beta-D-glucose 6-phosphate</text>
        <dbReference type="Rhea" id="RHEA:16249"/>
        <dbReference type="ChEBI" id="CHEBI:58225"/>
        <dbReference type="ChEBI" id="CHEBI:58247"/>
        <dbReference type="EC" id="5.1.3.15"/>
    </reaction>
</comment>
<evidence type="ECO:0000256" key="1">
    <source>
        <dbReference type="ARBA" id="ARBA00001096"/>
    </source>
</evidence>
<proteinExistence type="inferred from homology"/>
<dbReference type="GO" id="GO:0005975">
    <property type="term" value="P:carbohydrate metabolic process"/>
    <property type="evidence" value="ECO:0007669"/>
    <property type="project" value="InterPro"/>
</dbReference>
<evidence type="ECO:0000256" key="3">
    <source>
        <dbReference type="ARBA" id="ARBA00023235"/>
    </source>
</evidence>
<evidence type="ECO:0000313" key="7">
    <source>
        <dbReference type="Proteomes" id="UP000280819"/>
    </source>
</evidence>
<organism evidence="6 7">
    <name type="scientific">Arachnia propionica</name>
    <dbReference type="NCBI Taxonomy" id="1750"/>
    <lineage>
        <taxon>Bacteria</taxon>
        <taxon>Bacillati</taxon>
        <taxon>Actinomycetota</taxon>
        <taxon>Actinomycetes</taxon>
        <taxon>Propionibacteriales</taxon>
        <taxon>Propionibacteriaceae</taxon>
        <taxon>Arachnia</taxon>
    </lineage>
</organism>
<name>A0A3P1T8H4_9ACTN</name>
<evidence type="ECO:0000313" key="6">
    <source>
        <dbReference type="EMBL" id="RRD05787.1"/>
    </source>
</evidence>
<protein>
    <recommendedName>
        <fullName evidence="4">Putative glucose-6-phosphate 1-epimerase</fullName>
        <ecNumber evidence="4">5.1.3.15</ecNumber>
    </recommendedName>
</protein>
<accession>A0A3P1T8H4</accession>